<dbReference type="PATRIC" id="fig|1600.4.peg.221"/>
<evidence type="ECO:0000313" key="2">
    <source>
        <dbReference type="Proteomes" id="UP000035709"/>
    </source>
</evidence>
<protein>
    <recommendedName>
        <fullName evidence="3">Type II toxin-antitoxin system HicB family antitoxin</fullName>
    </recommendedName>
</protein>
<dbReference type="InterPro" id="IPR035069">
    <property type="entry name" value="TTHA1013/TTHA0281-like"/>
</dbReference>
<reference evidence="1 2" key="1">
    <citation type="submission" date="2015-03" db="EMBL/GenBank/DDBJ databases">
        <title>Complete genome sequence of Lactobacillus acetotolerans NBRC 13120.</title>
        <authorList>
            <person name="Toh H."/>
            <person name="Morita H."/>
            <person name="Fujita N."/>
        </authorList>
    </citation>
    <scope>NUCLEOTIDE SEQUENCE [LARGE SCALE GENOMIC DNA]</scope>
    <source>
        <strain evidence="1 2">NBRC 13120</strain>
    </source>
</reference>
<dbReference type="EMBL" id="AP014808">
    <property type="protein sequence ID" value="BAQ56605.1"/>
    <property type="molecule type" value="Genomic_DNA"/>
</dbReference>
<dbReference type="Proteomes" id="UP000035709">
    <property type="component" value="Chromosome"/>
</dbReference>
<dbReference type="STRING" id="1600.LBAT_0216"/>
<gene>
    <name evidence="1" type="ORF">LBAT_0216</name>
</gene>
<dbReference type="OrthoDB" id="5419659at2"/>
<organism evidence="1 2">
    <name type="scientific">Lactobacillus acetotolerans</name>
    <dbReference type="NCBI Taxonomy" id="1600"/>
    <lineage>
        <taxon>Bacteria</taxon>
        <taxon>Bacillati</taxon>
        <taxon>Bacillota</taxon>
        <taxon>Bacilli</taxon>
        <taxon>Lactobacillales</taxon>
        <taxon>Lactobacillaceae</taxon>
        <taxon>Lactobacillus</taxon>
    </lineage>
</organism>
<evidence type="ECO:0008006" key="3">
    <source>
        <dbReference type="Google" id="ProtNLM"/>
    </source>
</evidence>
<dbReference type="RefSeq" id="WP_060459116.1">
    <property type="nucleotide sequence ID" value="NZ_AP014808.1"/>
</dbReference>
<sequence>MNHKIVTYPAIFKPLENDVYVISFPDVKGAITEGQGLKDAMKMAADTLASRLYNKEKLPKSSNPKDIKTADDGSFVASVSADLTEAYRDRIDYQI</sequence>
<accession>A0A0D6A243</accession>
<dbReference type="KEGG" id="lae:LBAT_0216"/>
<keyword evidence="2" id="KW-1185">Reference proteome</keyword>
<dbReference type="AlphaFoldDB" id="A0A0D6A243"/>
<dbReference type="SUPFAM" id="SSF143100">
    <property type="entry name" value="TTHA1013/TTHA0281-like"/>
    <property type="match status" value="1"/>
</dbReference>
<proteinExistence type="predicted"/>
<name>A0A0D6A243_9LACO</name>
<dbReference type="Gene3D" id="3.30.160.250">
    <property type="match status" value="1"/>
</dbReference>
<evidence type="ECO:0000313" key="1">
    <source>
        <dbReference type="EMBL" id="BAQ56605.1"/>
    </source>
</evidence>